<protein>
    <submittedName>
        <fullName evidence="4">DNA primase</fullName>
    </submittedName>
</protein>
<evidence type="ECO:0000256" key="3">
    <source>
        <dbReference type="ARBA" id="ARBA00022840"/>
    </source>
</evidence>
<dbReference type="GO" id="GO:0005524">
    <property type="term" value="F:ATP binding"/>
    <property type="evidence" value="ECO:0007669"/>
    <property type="project" value="UniProtKB-KW"/>
</dbReference>
<dbReference type="InterPro" id="IPR027417">
    <property type="entry name" value="P-loop_NTPase"/>
</dbReference>
<dbReference type="InterPro" id="IPR014015">
    <property type="entry name" value="Helicase_SF3_DNA-vir"/>
</dbReference>
<keyword evidence="3" id="KW-0067">ATP-binding</keyword>
<dbReference type="GO" id="GO:0006260">
    <property type="term" value="P:DNA replication"/>
    <property type="evidence" value="ECO:0007669"/>
    <property type="project" value="InterPro"/>
</dbReference>
<dbReference type="KEGG" id="lua:D4A81_02395"/>
<dbReference type="GO" id="GO:0003677">
    <property type="term" value="F:DNA binding"/>
    <property type="evidence" value="ECO:0007669"/>
    <property type="project" value="InterPro"/>
</dbReference>
<name>A0A385PY70_9FIRM</name>
<dbReference type="AlphaFoldDB" id="A0A385PY70"/>
<keyword evidence="5" id="KW-1185">Reference proteome</keyword>
<keyword evidence="2" id="KW-0378">Hydrolase</keyword>
<dbReference type="OrthoDB" id="9763644at2"/>
<keyword evidence="1" id="KW-0547">Nucleotide-binding</keyword>
<evidence type="ECO:0000313" key="5">
    <source>
        <dbReference type="Proteomes" id="UP000265562"/>
    </source>
</evidence>
<dbReference type="Gene3D" id="3.90.580.10">
    <property type="entry name" value="Zinc finger, CHC2-type domain"/>
    <property type="match status" value="1"/>
</dbReference>
<sequence length="730" mass="82877">MQLDEFLRHFNGVKRTGDGKYKALCPCPYHNDKNPSLGITDKGDKILINCFAYCNYLDILAAVGLSKDDLKKDGKTKQGESWQDKLTKLVKMPIEAVYDYKDATGTYLYSKIRFVGKHIKYAVVDYKADSFKMGKPEGVKSTMYNLPAALKAIKKGFSVYITEGEKDVNTLKELRYTAVTAGGVNDWKKEFAHYFTGARVVILPDNDAPGLDLKDKIIADLKPFAHSIKWVVTSKADKGDVTDYLTKEGHSKEDLQKLMDEVKPVAAPWIQITERKDGSQKQSVNPGLLKACISEHLSYKTVDGSYYWYENGYYKRTDKNTVKAKISAYIPDGIANDNLLNNVYNLMLADVDHMANEKDFNTNEKYINFKNGLYNIDTKALEPHNADILYTRQVNTEYIEGSTITEYHIFTKYVRDLCMMAAGGIDWQAYKALQEIIGLAISNIYGHKTKKAVFLYSPVGNTGKSQFLGLLGHLIGQENITAIPLQNMNEDKGRFAFANAGLVRLIMNGDQSKADIKDSSIFKSVTGGDAIKVEAKGKDIKALVFKGLVLIACNDLPYIADDKGEHIYRRMYIVPCTHTIEEKERDPNILDKMLEELPAIVNWAIEGLHRLKANNYNFTEIAAGNQYIEDYRKNSDTVYSFLMDEGYTITKDPNDKISKKRLLEQYNQYCIREERQSVSKRQFGERLEKITGFKTVRTRTANIRDYYIQGIKEYNDGFVPVDNKQIAIFQ</sequence>
<dbReference type="GO" id="GO:0016787">
    <property type="term" value="F:hydrolase activity"/>
    <property type="evidence" value="ECO:0007669"/>
    <property type="project" value="UniProtKB-KW"/>
</dbReference>
<dbReference type="InterPro" id="IPR014818">
    <property type="entry name" value="Phage/plasmid_primase_P4_C"/>
</dbReference>
<dbReference type="SUPFAM" id="SSF52540">
    <property type="entry name" value="P-loop containing nucleoside triphosphate hydrolases"/>
    <property type="match status" value="1"/>
</dbReference>
<dbReference type="PANTHER" id="PTHR35372:SF2">
    <property type="entry name" value="SF3 HELICASE DOMAIN-CONTAINING PROTEIN"/>
    <property type="match status" value="1"/>
</dbReference>
<dbReference type="NCBIfam" id="TIGR01613">
    <property type="entry name" value="primase_Cterm"/>
    <property type="match status" value="1"/>
</dbReference>
<dbReference type="InterPro" id="IPR051620">
    <property type="entry name" value="ORF904-like_C"/>
</dbReference>
<dbReference type="InterPro" id="IPR045455">
    <property type="entry name" value="NrS-1_pol-like_helicase"/>
</dbReference>
<reference evidence="4 5" key="1">
    <citation type="submission" date="2018-09" db="EMBL/GenBank/DDBJ databases">
        <title>Genome sequencing of Lachnoanaerobaculum umeaense DSM 23576.</title>
        <authorList>
            <person name="Kook J.-K."/>
            <person name="Park S.-N."/>
            <person name="Lim Y.K."/>
        </authorList>
    </citation>
    <scope>NUCLEOTIDE SEQUENCE [LARGE SCALE GENOMIC DNA]</scope>
    <source>
        <strain evidence="5">DSM 23576 \ CCUG 58757</strain>
    </source>
</reference>
<dbReference type="SUPFAM" id="SSF56731">
    <property type="entry name" value="DNA primase core"/>
    <property type="match status" value="1"/>
</dbReference>
<dbReference type="EMBL" id="CP032364">
    <property type="protein sequence ID" value="AYA98875.1"/>
    <property type="molecule type" value="Genomic_DNA"/>
</dbReference>
<dbReference type="Gene3D" id="3.40.50.300">
    <property type="entry name" value="P-loop containing nucleotide triphosphate hydrolases"/>
    <property type="match status" value="1"/>
</dbReference>
<dbReference type="Pfam" id="PF19263">
    <property type="entry name" value="DUF5906"/>
    <property type="match status" value="1"/>
</dbReference>
<accession>A0A385PY70</accession>
<dbReference type="PROSITE" id="PS51206">
    <property type="entry name" value="SF3_HELICASE_1"/>
    <property type="match status" value="1"/>
</dbReference>
<dbReference type="Pfam" id="PF08706">
    <property type="entry name" value="D5_N"/>
    <property type="match status" value="1"/>
</dbReference>
<dbReference type="InterPro" id="IPR034154">
    <property type="entry name" value="TOPRIM_DnaG/twinkle"/>
</dbReference>
<dbReference type="GO" id="GO:0008270">
    <property type="term" value="F:zinc ion binding"/>
    <property type="evidence" value="ECO:0007669"/>
    <property type="project" value="InterPro"/>
</dbReference>
<dbReference type="CDD" id="cd01029">
    <property type="entry name" value="TOPRIM_primases"/>
    <property type="match status" value="1"/>
</dbReference>
<organism evidence="4 5">
    <name type="scientific">Lachnoanaerobaculum umeaense</name>
    <dbReference type="NCBI Taxonomy" id="617123"/>
    <lineage>
        <taxon>Bacteria</taxon>
        <taxon>Bacillati</taxon>
        <taxon>Bacillota</taxon>
        <taxon>Clostridia</taxon>
        <taxon>Lachnospirales</taxon>
        <taxon>Lachnospiraceae</taxon>
        <taxon>Lachnoanaerobaculum</taxon>
    </lineage>
</organism>
<evidence type="ECO:0000256" key="1">
    <source>
        <dbReference type="ARBA" id="ARBA00022741"/>
    </source>
</evidence>
<evidence type="ECO:0000313" key="4">
    <source>
        <dbReference type="EMBL" id="AYA98875.1"/>
    </source>
</evidence>
<dbReference type="InterPro" id="IPR036977">
    <property type="entry name" value="DNA_primase_Znf_CHC2"/>
</dbReference>
<evidence type="ECO:0000256" key="2">
    <source>
        <dbReference type="ARBA" id="ARBA00022801"/>
    </source>
</evidence>
<dbReference type="Gene3D" id="3.40.1360.10">
    <property type="match status" value="1"/>
</dbReference>
<dbReference type="InterPro" id="IPR006500">
    <property type="entry name" value="Helicase_put_C_phage/plasmid"/>
</dbReference>
<dbReference type="Proteomes" id="UP000265562">
    <property type="component" value="Chromosome"/>
</dbReference>
<dbReference type="PANTHER" id="PTHR35372">
    <property type="entry name" value="ATP BINDING PROTEIN-RELATED"/>
    <property type="match status" value="1"/>
</dbReference>
<gene>
    <name evidence="4" type="ORF">D4A81_02395</name>
</gene>
<dbReference type="RefSeq" id="WP_111526105.1">
    <property type="nucleotide sequence ID" value="NZ_CP032364.1"/>
</dbReference>
<proteinExistence type="predicted"/>